<accession>A0A9D4IT07</accession>
<evidence type="ECO:0000313" key="1">
    <source>
        <dbReference type="EMBL" id="KAH3783832.1"/>
    </source>
</evidence>
<dbReference type="EMBL" id="JAIWYP010000008">
    <property type="protein sequence ID" value="KAH3783832.1"/>
    <property type="molecule type" value="Genomic_DNA"/>
</dbReference>
<comment type="caution">
    <text evidence="1">The sequence shown here is derived from an EMBL/GenBank/DDBJ whole genome shotgun (WGS) entry which is preliminary data.</text>
</comment>
<gene>
    <name evidence="1" type="ORF">DPMN_161782</name>
</gene>
<reference evidence="1" key="2">
    <citation type="submission" date="2020-11" db="EMBL/GenBank/DDBJ databases">
        <authorList>
            <person name="McCartney M.A."/>
            <person name="Auch B."/>
            <person name="Kono T."/>
            <person name="Mallez S."/>
            <person name="Becker A."/>
            <person name="Gohl D.M."/>
            <person name="Silverstein K.A.T."/>
            <person name="Koren S."/>
            <person name="Bechman K.B."/>
            <person name="Herman A."/>
            <person name="Abrahante J.E."/>
            <person name="Garbe J."/>
        </authorList>
    </citation>
    <scope>NUCLEOTIDE SEQUENCE</scope>
    <source>
        <strain evidence="1">Duluth1</strain>
        <tissue evidence="1">Whole animal</tissue>
    </source>
</reference>
<evidence type="ECO:0000313" key="2">
    <source>
        <dbReference type="Proteomes" id="UP000828390"/>
    </source>
</evidence>
<sequence>MENPYGSTIQTKKERLTNLTTCRPISLFCISKYGLLSCADFGPSLCTPMDLHPLVLRSKSRKTPQKNLSLVSSASALRLPPDRSLSGPILGGGDLAVPDTMAQRKHQWPPI</sequence>
<proteinExistence type="predicted"/>
<reference evidence="1" key="1">
    <citation type="journal article" date="2019" name="bioRxiv">
        <title>The Genome of the Zebra Mussel, Dreissena polymorpha: A Resource for Invasive Species Research.</title>
        <authorList>
            <person name="McCartney M.A."/>
            <person name="Auch B."/>
            <person name="Kono T."/>
            <person name="Mallez S."/>
            <person name="Zhang Y."/>
            <person name="Obille A."/>
            <person name="Becker A."/>
            <person name="Abrahante J.E."/>
            <person name="Garbe J."/>
            <person name="Badalamenti J.P."/>
            <person name="Herman A."/>
            <person name="Mangelson H."/>
            <person name="Liachko I."/>
            <person name="Sullivan S."/>
            <person name="Sone E.D."/>
            <person name="Koren S."/>
            <person name="Silverstein K.A.T."/>
            <person name="Beckman K.B."/>
            <person name="Gohl D.M."/>
        </authorList>
    </citation>
    <scope>NUCLEOTIDE SEQUENCE</scope>
    <source>
        <strain evidence="1">Duluth1</strain>
        <tissue evidence="1">Whole animal</tissue>
    </source>
</reference>
<keyword evidence="2" id="KW-1185">Reference proteome</keyword>
<dbReference type="AlphaFoldDB" id="A0A9D4IT07"/>
<dbReference type="Proteomes" id="UP000828390">
    <property type="component" value="Unassembled WGS sequence"/>
</dbReference>
<protein>
    <submittedName>
        <fullName evidence="1">Uncharacterized protein</fullName>
    </submittedName>
</protein>
<name>A0A9D4IT07_DREPO</name>
<organism evidence="1 2">
    <name type="scientific">Dreissena polymorpha</name>
    <name type="common">Zebra mussel</name>
    <name type="synonym">Mytilus polymorpha</name>
    <dbReference type="NCBI Taxonomy" id="45954"/>
    <lineage>
        <taxon>Eukaryota</taxon>
        <taxon>Metazoa</taxon>
        <taxon>Spiralia</taxon>
        <taxon>Lophotrochozoa</taxon>
        <taxon>Mollusca</taxon>
        <taxon>Bivalvia</taxon>
        <taxon>Autobranchia</taxon>
        <taxon>Heteroconchia</taxon>
        <taxon>Euheterodonta</taxon>
        <taxon>Imparidentia</taxon>
        <taxon>Neoheterodontei</taxon>
        <taxon>Myida</taxon>
        <taxon>Dreissenoidea</taxon>
        <taxon>Dreissenidae</taxon>
        <taxon>Dreissena</taxon>
    </lineage>
</organism>